<dbReference type="OrthoDB" id="539213at2759"/>
<name>A0A8E2ANW3_9APHY</name>
<dbReference type="AlphaFoldDB" id="A0A8E2ANW3"/>
<keyword evidence="3" id="KW-1185">Reference proteome</keyword>
<gene>
    <name evidence="2" type="ORF">OBBRIDRAFT_822007</name>
</gene>
<protein>
    <submittedName>
        <fullName evidence="2">Uncharacterized protein</fullName>
    </submittedName>
</protein>
<proteinExistence type="predicted"/>
<reference evidence="2 3" key="1">
    <citation type="submission" date="2016-07" db="EMBL/GenBank/DDBJ databases">
        <title>Draft genome of the white-rot fungus Obba rivulosa 3A-2.</title>
        <authorList>
            <consortium name="DOE Joint Genome Institute"/>
            <person name="Miettinen O."/>
            <person name="Riley R."/>
            <person name="Acob R."/>
            <person name="Barry K."/>
            <person name="Cullen D."/>
            <person name="De Vries R."/>
            <person name="Hainaut M."/>
            <person name="Hatakka A."/>
            <person name="Henrissat B."/>
            <person name="Hilden K."/>
            <person name="Kuo R."/>
            <person name="Labutti K."/>
            <person name="Lipzen A."/>
            <person name="Makela M.R."/>
            <person name="Sandor L."/>
            <person name="Spatafora J.W."/>
            <person name="Grigoriev I.V."/>
            <person name="Hibbett D.S."/>
        </authorList>
    </citation>
    <scope>NUCLEOTIDE SEQUENCE [LARGE SCALE GENOMIC DNA]</scope>
    <source>
        <strain evidence="2 3">3A-2</strain>
    </source>
</reference>
<dbReference type="Proteomes" id="UP000250043">
    <property type="component" value="Unassembled WGS sequence"/>
</dbReference>
<dbReference type="Gene3D" id="1.25.40.20">
    <property type="entry name" value="Ankyrin repeat-containing domain"/>
    <property type="match status" value="1"/>
</dbReference>
<evidence type="ECO:0000313" key="3">
    <source>
        <dbReference type="Proteomes" id="UP000250043"/>
    </source>
</evidence>
<evidence type="ECO:0000256" key="1">
    <source>
        <dbReference type="SAM" id="MobiDB-lite"/>
    </source>
</evidence>
<dbReference type="SUPFAM" id="SSF48403">
    <property type="entry name" value="Ankyrin repeat"/>
    <property type="match status" value="1"/>
</dbReference>
<accession>A0A8E2ANW3</accession>
<feature type="region of interest" description="Disordered" evidence="1">
    <location>
        <begin position="217"/>
        <end position="255"/>
    </location>
</feature>
<organism evidence="2 3">
    <name type="scientific">Obba rivulosa</name>
    <dbReference type="NCBI Taxonomy" id="1052685"/>
    <lineage>
        <taxon>Eukaryota</taxon>
        <taxon>Fungi</taxon>
        <taxon>Dikarya</taxon>
        <taxon>Basidiomycota</taxon>
        <taxon>Agaricomycotina</taxon>
        <taxon>Agaricomycetes</taxon>
        <taxon>Polyporales</taxon>
        <taxon>Gelatoporiaceae</taxon>
        <taxon>Obba</taxon>
    </lineage>
</organism>
<dbReference type="InterPro" id="IPR036770">
    <property type="entry name" value="Ankyrin_rpt-contain_sf"/>
</dbReference>
<dbReference type="EMBL" id="KV722733">
    <property type="protein sequence ID" value="OCH84052.1"/>
    <property type="molecule type" value="Genomic_DNA"/>
</dbReference>
<sequence length="303" mass="33659">MNKESSSYYIPHTLDTLPVELLYEIHLYALSPSLPLASRHLYAVFKSAPSSIHAEYLLGCYLQDATRSSAARNAGLVSKVLRYPICSQLVLEAILRNPLCPSHLSGVTELPRRLFRSLAPRKRGDPHTQLLWSDEDAPLPFLRFLYSHPRIPPPDANRHDGYVLTKAVYARFLPLVSFLLTHGASPACKGALPVMVAIRQKDLALVRMLIERDGTVRAESPRKRKAADSAGTQATGAGGTQAGVERWEQGSGRGVKKRRLEDRVAVNTEMLKLAVKCDARNIVDYLREKGCVPDMQTLMMMGM</sequence>
<evidence type="ECO:0000313" key="2">
    <source>
        <dbReference type="EMBL" id="OCH84052.1"/>
    </source>
</evidence>